<evidence type="ECO:0000313" key="3">
    <source>
        <dbReference type="Proteomes" id="UP000324748"/>
    </source>
</evidence>
<keyword evidence="3" id="KW-1185">Reference proteome</keyword>
<dbReference type="EMBL" id="VSWC01000014">
    <property type="protein sequence ID" value="KAA1114600.1"/>
    <property type="molecule type" value="Genomic_DNA"/>
</dbReference>
<dbReference type="OrthoDB" id="2508167at2759"/>
<gene>
    <name evidence="2" type="ORF">PGT21_014981</name>
</gene>
<dbReference type="Proteomes" id="UP000324748">
    <property type="component" value="Unassembled WGS sequence"/>
</dbReference>
<evidence type="ECO:0000313" key="2">
    <source>
        <dbReference type="EMBL" id="KAA1114600.1"/>
    </source>
</evidence>
<feature type="region of interest" description="Disordered" evidence="1">
    <location>
        <begin position="289"/>
        <end position="334"/>
    </location>
</feature>
<feature type="region of interest" description="Disordered" evidence="1">
    <location>
        <begin position="1"/>
        <end position="24"/>
    </location>
</feature>
<feature type="compositionally biased region" description="Polar residues" evidence="1">
    <location>
        <begin position="305"/>
        <end position="334"/>
    </location>
</feature>
<comment type="caution">
    <text evidence="2">The sequence shown here is derived from an EMBL/GenBank/DDBJ whole genome shotgun (WGS) entry which is preliminary data.</text>
</comment>
<sequence>MTPQAHQTKQANNTDKSHSRTEAKPCIILPKSAEQTLIMTLNKLSTEPESGIPPDPKRPKIYHDAIVNVGIQILYHIWLADPLATETTHGKRNVRQIKHWTLTSGPPEKLYWGGDPRNYSWQDIKQEIIAKVLHHYPEVGHEMRTNDDAGELFWEGVISTQGQIRKNDGEFIYGHGGWTHFAHKSARSPPFEKFIIRVCTFEPNMPTAKQDGLIRQMVRTPHIATLSQPELQQHFEDCLRARAKIVDGQPVIFRKVDSHQYIQLTPSVVQGWVQAMLFQHTPDVDEYHPPQGHDYIWLGDDGDPTSPSSTNLASDKPTPSITPKPTVDGQPTASTIKRCPVFNPDPESLEYHISDMFSRASDNLQLHEFLKVACIPEDDTETRQLISDLKITHWSWFKHTTTETLTRIKFAPGPAKTLAMAAERLDTFSSCLFRL</sequence>
<reference evidence="2 3" key="1">
    <citation type="submission" date="2019-05" db="EMBL/GenBank/DDBJ databases">
        <title>Emergence of the Ug99 lineage of the wheat stem rust pathogen through somatic hybridization.</title>
        <authorList>
            <person name="Li F."/>
            <person name="Upadhyaya N.M."/>
            <person name="Sperschneider J."/>
            <person name="Matny O."/>
            <person name="Nguyen-Phuc H."/>
            <person name="Mago R."/>
            <person name="Raley C."/>
            <person name="Miller M.E."/>
            <person name="Silverstein K.A.T."/>
            <person name="Henningsen E."/>
            <person name="Hirsch C.D."/>
            <person name="Visser B."/>
            <person name="Pretorius Z.A."/>
            <person name="Steffenson B.J."/>
            <person name="Schwessinger B."/>
            <person name="Dodds P.N."/>
            <person name="Figueroa M."/>
        </authorList>
    </citation>
    <scope>NUCLEOTIDE SEQUENCE [LARGE SCALE GENOMIC DNA]</scope>
    <source>
        <strain evidence="2">21-0</strain>
    </source>
</reference>
<proteinExistence type="predicted"/>
<dbReference type="AlphaFoldDB" id="A0A5B0QN99"/>
<organism evidence="2 3">
    <name type="scientific">Puccinia graminis f. sp. tritici</name>
    <dbReference type="NCBI Taxonomy" id="56615"/>
    <lineage>
        <taxon>Eukaryota</taxon>
        <taxon>Fungi</taxon>
        <taxon>Dikarya</taxon>
        <taxon>Basidiomycota</taxon>
        <taxon>Pucciniomycotina</taxon>
        <taxon>Pucciniomycetes</taxon>
        <taxon>Pucciniales</taxon>
        <taxon>Pucciniaceae</taxon>
        <taxon>Puccinia</taxon>
    </lineage>
</organism>
<protein>
    <submittedName>
        <fullName evidence="2">Uncharacterized protein</fullName>
    </submittedName>
</protein>
<evidence type="ECO:0000256" key="1">
    <source>
        <dbReference type="SAM" id="MobiDB-lite"/>
    </source>
</evidence>
<feature type="compositionally biased region" description="Polar residues" evidence="1">
    <location>
        <begin position="1"/>
        <end position="14"/>
    </location>
</feature>
<accession>A0A5B0QN99</accession>
<name>A0A5B0QN99_PUCGR</name>